<dbReference type="Proteomes" id="UP001270362">
    <property type="component" value="Unassembled WGS sequence"/>
</dbReference>
<sequence length="212" mass="24216">MEASTRRTIALEAAVVSSRTGEMALLLFMKICLPYPRFTTFDHRCAAIYAPLNLTAFLRLIVQMHEVGYPAHWLSGMLGSICSGSITTTARAPRVLVADVKDVSKRYSAKAINMAPWRAEFNTLLSLWRPLLPFGLPPSDHREIVPVGDIHKCCITFRNFHAITRRCRISCSFSGIWRELHRLDTSREFCKTRRWVIHRTKRSGSETVECMF</sequence>
<organism evidence="1 2">
    <name type="scientific">Podospora appendiculata</name>
    <dbReference type="NCBI Taxonomy" id="314037"/>
    <lineage>
        <taxon>Eukaryota</taxon>
        <taxon>Fungi</taxon>
        <taxon>Dikarya</taxon>
        <taxon>Ascomycota</taxon>
        <taxon>Pezizomycotina</taxon>
        <taxon>Sordariomycetes</taxon>
        <taxon>Sordariomycetidae</taxon>
        <taxon>Sordariales</taxon>
        <taxon>Podosporaceae</taxon>
        <taxon>Podospora</taxon>
    </lineage>
</organism>
<reference evidence="1" key="2">
    <citation type="submission" date="2023-06" db="EMBL/GenBank/DDBJ databases">
        <authorList>
            <consortium name="Lawrence Berkeley National Laboratory"/>
            <person name="Haridas S."/>
            <person name="Hensen N."/>
            <person name="Bonometti L."/>
            <person name="Westerberg I."/>
            <person name="Brannstrom I.O."/>
            <person name="Guillou S."/>
            <person name="Cros-Aarteil S."/>
            <person name="Calhoun S."/>
            <person name="Kuo A."/>
            <person name="Mondo S."/>
            <person name="Pangilinan J."/>
            <person name="Riley R."/>
            <person name="Labutti K."/>
            <person name="Andreopoulos B."/>
            <person name="Lipzen A."/>
            <person name="Chen C."/>
            <person name="Yanf M."/>
            <person name="Daum C."/>
            <person name="Ng V."/>
            <person name="Clum A."/>
            <person name="Steindorff A."/>
            <person name="Ohm R."/>
            <person name="Martin F."/>
            <person name="Silar P."/>
            <person name="Natvig D."/>
            <person name="Lalanne C."/>
            <person name="Gautier V."/>
            <person name="Ament-Velasquez S.L."/>
            <person name="Kruys A."/>
            <person name="Hutchinson M.I."/>
            <person name="Powell A.J."/>
            <person name="Barry K."/>
            <person name="Miller A.N."/>
            <person name="Grigoriev I.V."/>
            <person name="Debuchy R."/>
            <person name="Gladieux P."/>
            <person name="Thoren M.H."/>
            <person name="Johannesson H."/>
        </authorList>
    </citation>
    <scope>NUCLEOTIDE SEQUENCE</scope>
    <source>
        <strain evidence="1">CBS 314.62</strain>
    </source>
</reference>
<comment type="caution">
    <text evidence="1">The sequence shown here is derived from an EMBL/GenBank/DDBJ whole genome shotgun (WGS) entry which is preliminary data.</text>
</comment>
<proteinExistence type="predicted"/>
<keyword evidence="2" id="KW-1185">Reference proteome</keyword>
<gene>
    <name evidence="1" type="ORF">B0T22DRAFT_35266</name>
</gene>
<evidence type="ECO:0000313" key="1">
    <source>
        <dbReference type="EMBL" id="KAK3693211.1"/>
    </source>
</evidence>
<evidence type="ECO:0000313" key="2">
    <source>
        <dbReference type="Proteomes" id="UP001270362"/>
    </source>
</evidence>
<protein>
    <submittedName>
        <fullName evidence="1">Uncharacterized protein</fullName>
    </submittedName>
</protein>
<name>A0AAE0XH60_9PEZI</name>
<accession>A0AAE0XH60</accession>
<dbReference type="EMBL" id="JAULSO010000001">
    <property type="protein sequence ID" value="KAK3693211.1"/>
    <property type="molecule type" value="Genomic_DNA"/>
</dbReference>
<dbReference type="AlphaFoldDB" id="A0AAE0XH60"/>
<reference evidence="1" key="1">
    <citation type="journal article" date="2023" name="Mol. Phylogenet. Evol.">
        <title>Genome-scale phylogeny and comparative genomics of the fungal order Sordariales.</title>
        <authorList>
            <person name="Hensen N."/>
            <person name="Bonometti L."/>
            <person name="Westerberg I."/>
            <person name="Brannstrom I.O."/>
            <person name="Guillou S."/>
            <person name="Cros-Aarteil S."/>
            <person name="Calhoun S."/>
            <person name="Haridas S."/>
            <person name="Kuo A."/>
            <person name="Mondo S."/>
            <person name="Pangilinan J."/>
            <person name="Riley R."/>
            <person name="LaButti K."/>
            <person name="Andreopoulos B."/>
            <person name="Lipzen A."/>
            <person name="Chen C."/>
            <person name="Yan M."/>
            <person name="Daum C."/>
            <person name="Ng V."/>
            <person name="Clum A."/>
            <person name="Steindorff A."/>
            <person name="Ohm R.A."/>
            <person name="Martin F."/>
            <person name="Silar P."/>
            <person name="Natvig D.O."/>
            <person name="Lalanne C."/>
            <person name="Gautier V."/>
            <person name="Ament-Velasquez S.L."/>
            <person name="Kruys A."/>
            <person name="Hutchinson M.I."/>
            <person name="Powell A.J."/>
            <person name="Barry K."/>
            <person name="Miller A.N."/>
            <person name="Grigoriev I.V."/>
            <person name="Debuchy R."/>
            <person name="Gladieux P."/>
            <person name="Hiltunen Thoren M."/>
            <person name="Johannesson H."/>
        </authorList>
    </citation>
    <scope>NUCLEOTIDE SEQUENCE</scope>
    <source>
        <strain evidence="1">CBS 314.62</strain>
    </source>
</reference>